<dbReference type="InterPro" id="IPR005024">
    <property type="entry name" value="Snf7_fam"/>
</dbReference>
<evidence type="ECO:0000313" key="8">
    <source>
        <dbReference type="EMBL" id="KAL1408192.1"/>
    </source>
</evidence>
<comment type="caution">
    <text evidence="8">The sequence shown here is derived from an EMBL/GenBank/DDBJ whole genome shotgun (WGS) entry which is preliminary data.</text>
</comment>
<keyword evidence="6" id="KW-0472">Membrane</keyword>
<name>A0ABR3Q0Q5_9TREE</name>
<dbReference type="PANTHER" id="PTHR22761">
    <property type="entry name" value="CHARGED MULTIVESICULAR BODY PROTEIN"/>
    <property type="match status" value="1"/>
</dbReference>
<evidence type="ECO:0000313" key="9">
    <source>
        <dbReference type="Proteomes" id="UP001565368"/>
    </source>
</evidence>
<reference evidence="8 9" key="1">
    <citation type="submission" date="2023-08" db="EMBL/GenBank/DDBJ databases">
        <title>Annotated Genome Sequence of Vanrija albida AlHP1.</title>
        <authorList>
            <person name="Herzog R."/>
        </authorList>
    </citation>
    <scope>NUCLEOTIDE SEQUENCE [LARGE SCALE GENOMIC DNA]</scope>
    <source>
        <strain evidence="8 9">AlHP1</strain>
    </source>
</reference>
<gene>
    <name evidence="8" type="primary">VPS20</name>
    <name evidence="8" type="ORF">Q8F55_004997</name>
</gene>
<evidence type="ECO:0000256" key="3">
    <source>
        <dbReference type="ARBA" id="ARBA00022448"/>
    </source>
</evidence>
<comment type="subcellular location">
    <subcellularLocation>
        <location evidence="1">Endosome membrane</location>
    </subcellularLocation>
</comment>
<organism evidence="8 9">
    <name type="scientific">Vanrija albida</name>
    <dbReference type="NCBI Taxonomy" id="181172"/>
    <lineage>
        <taxon>Eukaryota</taxon>
        <taxon>Fungi</taxon>
        <taxon>Dikarya</taxon>
        <taxon>Basidiomycota</taxon>
        <taxon>Agaricomycotina</taxon>
        <taxon>Tremellomycetes</taxon>
        <taxon>Trichosporonales</taxon>
        <taxon>Trichosporonaceae</taxon>
        <taxon>Vanrija</taxon>
    </lineage>
</organism>
<evidence type="ECO:0000256" key="2">
    <source>
        <dbReference type="ARBA" id="ARBA00006190"/>
    </source>
</evidence>
<evidence type="ECO:0000256" key="1">
    <source>
        <dbReference type="ARBA" id="ARBA00004608"/>
    </source>
</evidence>
<keyword evidence="3" id="KW-0813">Transport</keyword>
<evidence type="ECO:0000256" key="5">
    <source>
        <dbReference type="ARBA" id="ARBA00022927"/>
    </source>
</evidence>
<dbReference type="Pfam" id="PF03357">
    <property type="entry name" value="Snf7"/>
    <property type="match status" value="1"/>
</dbReference>
<dbReference type="EMBL" id="JBBXJM010000004">
    <property type="protein sequence ID" value="KAL1408192.1"/>
    <property type="molecule type" value="Genomic_DNA"/>
</dbReference>
<feature type="region of interest" description="Disordered" evidence="7">
    <location>
        <begin position="174"/>
        <end position="217"/>
    </location>
</feature>
<keyword evidence="4" id="KW-0967">Endosome</keyword>
<dbReference type="PANTHER" id="PTHR22761:SF5">
    <property type="entry name" value="CHARGED MULTIVESICULAR BODY PROTEIN 6"/>
    <property type="match status" value="1"/>
</dbReference>
<protein>
    <submittedName>
        <fullName evidence="8">Vacuolar protein sorting-associated protein 20</fullName>
    </submittedName>
</protein>
<dbReference type="Proteomes" id="UP001565368">
    <property type="component" value="Unassembled WGS sequence"/>
</dbReference>
<keyword evidence="9" id="KW-1185">Reference proteome</keyword>
<dbReference type="GeneID" id="95986040"/>
<dbReference type="RefSeq" id="XP_069208136.1">
    <property type="nucleotide sequence ID" value="XM_069353494.1"/>
</dbReference>
<evidence type="ECO:0000256" key="4">
    <source>
        <dbReference type="ARBA" id="ARBA00022753"/>
    </source>
</evidence>
<evidence type="ECO:0000256" key="6">
    <source>
        <dbReference type="ARBA" id="ARBA00023136"/>
    </source>
</evidence>
<dbReference type="Gene3D" id="1.10.287.1060">
    <property type="entry name" value="ESAT-6-like"/>
    <property type="match status" value="1"/>
</dbReference>
<accession>A0ABR3Q0Q5</accession>
<proteinExistence type="inferred from homology"/>
<evidence type="ECO:0000256" key="7">
    <source>
        <dbReference type="SAM" id="MobiDB-lite"/>
    </source>
</evidence>
<keyword evidence="5" id="KW-0653">Protein transport</keyword>
<comment type="similarity">
    <text evidence="2">Belongs to the SNF7 family.</text>
</comment>
<sequence length="217" mass="24391">MGVWQNALVKMGMAQQGPKITAQDRAVLDLKLQRDRLKQYQKRIQVVLDREHEIAKDALAKGDKRRALTALRQRKYQEQLLTRTDGQLQTLQDLVSTIEFTQIQATVVHGLEQGSAVLKQLQAEVSLERVEKLMDQSREGIEYQREIDEALASQMTPEEEEAVQRELEELERAALPKIPDVPDTQPISLPDAPVDEPVEAEPAAAQASKPERVALAA</sequence>